<feature type="chain" id="PRO_5003285349" description="Lipoprotein" evidence="1">
    <location>
        <begin position="36"/>
        <end position="146"/>
    </location>
</feature>
<keyword evidence="1" id="KW-0732">Signal</keyword>
<reference evidence="2 3" key="1">
    <citation type="journal article" date="2011" name="BMC Genomics">
        <title>Genome-wide analysis of the role of GlnR in Streptomyces venezuelae provides new insights into global nitrogen regulation in actinomycetes.</title>
        <authorList>
            <person name="Pullan S.T."/>
            <person name="Bibb M.J."/>
            <person name="Merrick M."/>
        </authorList>
    </citation>
    <scope>NUCLEOTIDE SEQUENCE [LARGE SCALE GENOMIC DNA]</scope>
    <source>
        <strain evidence="3">ATCC 10712 / CBS 650.69 / DSM 40230 / JCM 4526 / NBRC 13096 / PD 04745</strain>
    </source>
</reference>
<dbReference type="AlphaFoldDB" id="F2RHN7"/>
<proteinExistence type="predicted"/>
<accession>F2RHN7</accession>
<dbReference type="STRING" id="953739.SVEN_6695"/>
<name>F2RHN7_STRVP</name>
<evidence type="ECO:0008006" key="4">
    <source>
        <dbReference type="Google" id="ProtNLM"/>
    </source>
</evidence>
<dbReference type="HOGENOM" id="CLU_146479_0_0_11"/>
<keyword evidence="3" id="KW-1185">Reference proteome</keyword>
<dbReference type="KEGG" id="sve:SVEN_6695"/>
<dbReference type="eggNOG" id="ENOG503355G">
    <property type="taxonomic scope" value="Bacteria"/>
</dbReference>
<dbReference type="EMBL" id="FR845719">
    <property type="protein sequence ID" value="CCA59981.1"/>
    <property type="molecule type" value="Genomic_DNA"/>
</dbReference>
<organism evidence="2 3">
    <name type="scientific">Streptomyces venezuelae (strain ATCC 10712 / CBS 650.69 / DSM 40230 / JCM 4526 / NBRC 13096 / PD 04745)</name>
    <dbReference type="NCBI Taxonomy" id="953739"/>
    <lineage>
        <taxon>Bacteria</taxon>
        <taxon>Bacillati</taxon>
        <taxon>Actinomycetota</taxon>
        <taxon>Actinomycetes</taxon>
        <taxon>Kitasatosporales</taxon>
        <taxon>Streptomycetaceae</taxon>
        <taxon>Streptomyces</taxon>
    </lineage>
</organism>
<dbReference type="PATRIC" id="fig|953739.5.peg.1913"/>
<dbReference type="Proteomes" id="UP000006854">
    <property type="component" value="Chromosome"/>
</dbReference>
<feature type="signal peptide" evidence="1">
    <location>
        <begin position="1"/>
        <end position="35"/>
    </location>
</feature>
<gene>
    <name evidence="2" type="ordered locus">SVEN_6695</name>
</gene>
<evidence type="ECO:0000313" key="2">
    <source>
        <dbReference type="EMBL" id="CCA59981.1"/>
    </source>
</evidence>
<evidence type="ECO:0000313" key="3">
    <source>
        <dbReference type="Proteomes" id="UP000006854"/>
    </source>
</evidence>
<sequence>MRGVTSSPRALRRPVRPLAGVLLAAALLSGCGASAAREDGASRAGLLFTTALAADDLRAGCELLAPETREQVESDAKSPCGPALRSLDLPKAGAQLGVEVYGRQALLRMRNDTLFLSQFDDGWKVTAAGCVPQAEDEPYQCALKGS</sequence>
<evidence type="ECO:0000256" key="1">
    <source>
        <dbReference type="SAM" id="SignalP"/>
    </source>
</evidence>
<protein>
    <recommendedName>
        <fullName evidence="4">Lipoprotein</fullName>
    </recommendedName>
</protein>
<dbReference type="PROSITE" id="PS51257">
    <property type="entry name" value="PROKAR_LIPOPROTEIN"/>
    <property type="match status" value="1"/>
</dbReference>